<accession>A0ABY9KUU8</accession>
<dbReference type="EMBL" id="CP129113">
    <property type="protein sequence ID" value="WLV24578.1"/>
    <property type="molecule type" value="Genomic_DNA"/>
</dbReference>
<name>A0ABY9KUU8_9BACI</name>
<evidence type="ECO:0000313" key="3">
    <source>
        <dbReference type="Proteomes" id="UP001180087"/>
    </source>
</evidence>
<dbReference type="Proteomes" id="UP001180087">
    <property type="component" value="Chromosome"/>
</dbReference>
<organism evidence="2 3">
    <name type="scientific">Aciduricibacillus chroicocephali</name>
    <dbReference type="NCBI Taxonomy" id="3054939"/>
    <lineage>
        <taxon>Bacteria</taxon>
        <taxon>Bacillati</taxon>
        <taxon>Bacillota</taxon>
        <taxon>Bacilli</taxon>
        <taxon>Bacillales</taxon>
        <taxon>Bacillaceae</taxon>
        <taxon>Aciduricibacillus</taxon>
    </lineage>
</organism>
<proteinExistence type="predicted"/>
<dbReference type="RefSeq" id="WP_348027750.1">
    <property type="nucleotide sequence ID" value="NZ_CP129113.1"/>
</dbReference>
<feature type="transmembrane region" description="Helical" evidence="1">
    <location>
        <begin position="31"/>
        <end position="49"/>
    </location>
</feature>
<reference evidence="2" key="1">
    <citation type="submission" date="2023-06" db="EMBL/GenBank/DDBJ databases">
        <title>A Treasure from Seagulls: Isolation and Description of Aciduricobacillus qingdaonensis gen. nov., sp. nov., a Rare Obligately Uric Acid-utilizing Member in the Family Bacillaceae.</title>
        <authorList>
            <person name="Liu W."/>
            <person name="Wang B."/>
        </authorList>
    </citation>
    <scope>NUCLEOTIDE SEQUENCE</scope>
    <source>
        <strain evidence="2">44XB</strain>
    </source>
</reference>
<evidence type="ECO:0008006" key="4">
    <source>
        <dbReference type="Google" id="ProtNLM"/>
    </source>
</evidence>
<keyword evidence="1" id="KW-0472">Membrane</keyword>
<gene>
    <name evidence="2" type="ORF">QR721_13185</name>
</gene>
<feature type="transmembrane region" description="Helical" evidence="1">
    <location>
        <begin position="7"/>
        <end position="25"/>
    </location>
</feature>
<keyword evidence="1" id="KW-1133">Transmembrane helix</keyword>
<evidence type="ECO:0000313" key="2">
    <source>
        <dbReference type="EMBL" id="WLV24578.1"/>
    </source>
</evidence>
<protein>
    <recommendedName>
        <fullName evidence="4">Permease</fullName>
    </recommendedName>
</protein>
<evidence type="ECO:0000256" key="1">
    <source>
        <dbReference type="SAM" id="Phobius"/>
    </source>
</evidence>
<keyword evidence="3" id="KW-1185">Reference proteome</keyword>
<sequence>MHTKKYLILLVPTVLIGLVLLFFLPESQRSYVLFVPLIFWIVYYAWIYVEKRKH</sequence>
<keyword evidence="1" id="KW-0812">Transmembrane</keyword>